<name>M1PNW3_9VIRU</name>
<dbReference type="Pfam" id="PF12796">
    <property type="entry name" value="Ank_2"/>
    <property type="match status" value="1"/>
</dbReference>
<reference evidence="3 4" key="1">
    <citation type="submission" date="2012-10" db="EMBL/GenBank/DDBJ databases">
        <title>Complete genome sequence of Moumouvirus goulette.</title>
        <authorList>
            <person name="Fournous G."/>
            <person name="Bougalmi M."/>
            <person name="Colson P."/>
        </authorList>
    </citation>
    <scope>NUCLEOTIDE SEQUENCE [LARGE SCALE GENOMIC DNA]</scope>
</reference>
<keyword evidence="4" id="KW-1185">Reference proteome</keyword>
<accession>M1PNW3</accession>
<evidence type="ECO:0000313" key="3">
    <source>
        <dbReference type="EMBL" id="AGF85726.1"/>
    </source>
</evidence>
<protein>
    <submittedName>
        <fullName evidence="3">Repeat protein</fullName>
    </submittedName>
</protein>
<dbReference type="InterPro" id="IPR036770">
    <property type="entry name" value="Ankyrin_rpt-contain_sf"/>
</dbReference>
<organism evidence="3 4">
    <name type="scientific">Moumouvirus goulette</name>
    <dbReference type="NCBI Taxonomy" id="1247379"/>
    <lineage>
        <taxon>Viruses</taxon>
        <taxon>Varidnaviria</taxon>
        <taxon>Bamfordvirae</taxon>
        <taxon>Nucleocytoviricota</taxon>
        <taxon>Megaviricetes</taxon>
        <taxon>Imitervirales</taxon>
        <taxon>Mimiviridae</taxon>
        <taxon>Megamimivirinae</taxon>
        <taxon>Moumouvirus</taxon>
        <taxon>Moumouvirus goulettemassiliense</taxon>
    </lineage>
</organism>
<dbReference type="SUPFAM" id="SSF48403">
    <property type="entry name" value="Ankyrin repeat"/>
    <property type="match status" value="1"/>
</dbReference>
<dbReference type="Gene3D" id="1.25.40.20">
    <property type="entry name" value="Ankyrin repeat-containing domain"/>
    <property type="match status" value="1"/>
</dbReference>
<sequence>MYLPSWKDKRYFFNSHKIGINKYNDHGYSDQKCFHLCQIKDIFIVEPNCKFVAKVALPENHQNIYSKKSGKKYNNMVSEEFIEEYENLQNKIFGYENRFANKNIYGTNIVDIIEGYDLSCSNSIKKLINVGLNVQHAIENEYVISNLENIKLLLENGAKISENTLNIICHKGNTLIIKYLVNNGVDKDILLDKCIRYGHSEIVKWFTSIGAKVNEKSFDSLIEACRGWYNADIVLYLLENMYIVLNKKQIKNLFETTCYNNCYLVAKYLMDNGYNIKNMNKYLIEVVIERCNAEFVHSLISNGVDISEFFDELFVKAVRKGNLDVIKYLAINENKIKK</sequence>
<proteinExistence type="predicted"/>
<evidence type="ECO:0000256" key="1">
    <source>
        <dbReference type="ARBA" id="ARBA00022737"/>
    </source>
</evidence>
<keyword evidence="2" id="KW-0040">ANK repeat</keyword>
<dbReference type="Proteomes" id="UP000241071">
    <property type="component" value="Segment"/>
</dbReference>
<dbReference type="SMART" id="SM00248">
    <property type="entry name" value="ANK"/>
    <property type="match status" value="5"/>
</dbReference>
<dbReference type="InterPro" id="IPR002110">
    <property type="entry name" value="Ankyrin_rpt"/>
</dbReference>
<dbReference type="PANTHER" id="PTHR24188:SF29">
    <property type="entry name" value="GH09064P"/>
    <property type="match status" value="1"/>
</dbReference>
<evidence type="ECO:0000313" key="4">
    <source>
        <dbReference type="Proteomes" id="UP000241071"/>
    </source>
</evidence>
<dbReference type="PANTHER" id="PTHR24188">
    <property type="entry name" value="ANKYRIN REPEAT PROTEIN"/>
    <property type="match status" value="1"/>
</dbReference>
<dbReference type="EMBL" id="KC008572">
    <property type="protein sequence ID" value="AGF85726.1"/>
    <property type="molecule type" value="Genomic_DNA"/>
</dbReference>
<keyword evidence="1" id="KW-0677">Repeat</keyword>
<evidence type="ECO:0000256" key="2">
    <source>
        <dbReference type="ARBA" id="ARBA00023043"/>
    </source>
</evidence>
<gene>
    <name evidence="3" type="ORF">glt_00923</name>
</gene>